<reference evidence="1 2" key="1">
    <citation type="journal article" date="2012" name="PLoS Pathog.">
        <title>The genome of the obligate intracellular parasite Trachipleistophora hominis: new insights into microsporidian genome dynamics and reductive evolution.</title>
        <authorList>
            <person name="Heinz E."/>
            <person name="Williams T.A."/>
            <person name="Nakjang S."/>
            <person name="Noel C.J."/>
            <person name="Swan D.C."/>
            <person name="Goldberg A.V."/>
            <person name="Harris S.R."/>
            <person name="Weinmaier T."/>
            <person name="Markert S."/>
            <person name="Becher D."/>
            <person name="Bernhardt J."/>
            <person name="Dagan T."/>
            <person name="Hacker C."/>
            <person name="Lucocq J.M."/>
            <person name="Schweder T."/>
            <person name="Rattei T."/>
            <person name="Hall N."/>
            <person name="Hirt R.P."/>
            <person name="Embley T.M."/>
        </authorList>
    </citation>
    <scope>NUCLEOTIDE SEQUENCE [LARGE SCALE GENOMIC DNA]</scope>
</reference>
<sequence>MVRFRIDSMSITRCTAHFLYGAPFLVRNVVGHHGKEERIVTATEDECELKMVILRMITLSCLQLIRRKLNGRYYDF</sequence>
<organism evidence="1 2">
    <name type="scientific">Trachipleistophora hominis</name>
    <name type="common">Microsporidian parasite</name>
    <dbReference type="NCBI Taxonomy" id="72359"/>
    <lineage>
        <taxon>Eukaryota</taxon>
        <taxon>Fungi</taxon>
        <taxon>Fungi incertae sedis</taxon>
        <taxon>Microsporidia</taxon>
        <taxon>Pleistophoridae</taxon>
        <taxon>Trachipleistophora</taxon>
    </lineage>
</organism>
<dbReference type="HOGENOM" id="CLU_2656210_0_0_1"/>
<protein>
    <submittedName>
        <fullName evidence="1">Uncharacterized protein</fullName>
    </submittedName>
</protein>
<gene>
    <name evidence="1" type="ORF">THOM_3162</name>
</gene>
<evidence type="ECO:0000313" key="1">
    <source>
        <dbReference type="EMBL" id="ELQ73922.1"/>
    </source>
</evidence>
<evidence type="ECO:0000313" key="2">
    <source>
        <dbReference type="Proteomes" id="UP000011185"/>
    </source>
</evidence>
<proteinExistence type="predicted"/>
<accession>L7JT40</accession>
<dbReference type="VEuPathDB" id="MicrosporidiaDB:THOM_3162"/>
<dbReference type="InParanoid" id="L7JT40"/>
<name>L7JT40_TRAHO</name>
<dbReference type="AlphaFoldDB" id="L7JT40"/>
<dbReference type="EMBL" id="JH994097">
    <property type="protein sequence ID" value="ELQ73922.1"/>
    <property type="molecule type" value="Genomic_DNA"/>
</dbReference>
<keyword evidence="2" id="KW-1185">Reference proteome</keyword>
<dbReference type="Proteomes" id="UP000011185">
    <property type="component" value="Unassembled WGS sequence"/>
</dbReference>